<dbReference type="EMBL" id="GG662241">
    <property type="protein sequence ID" value="EAS07268.2"/>
    <property type="molecule type" value="Genomic_DNA"/>
</dbReference>
<comment type="subcellular location">
    <subcellularLocation>
        <location evidence="1">Lysosome membrane</location>
        <topology evidence="1">Multi-pass membrane protein</topology>
    </subcellularLocation>
</comment>
<evidence type="ECO:0000256" key="22">
    <source>
        <dbReference type="ARBA" id="ARBA00045018"/>
    </source>
</evidence>
<evidence type="ECO:0000256" key="2">
    <source>
        <dbReference type="ARBA" id="ARBA00008335"/>
    </source>
</evidence>
<evidence type="ECO:0000256" key="25">
    <source>
        <dbReference type="SAM" id="Phobius"/>
    </source>
</evidence>
<feature type="transmembrane region" description="Helical" evidence="25">
    <location>
        <begin position="318"/>
        <end position="338"/>
    </location>
</feature>
<evidence type="ECO:0000256" key="9">
    <source>
        <dbReference type="ARBA" id="ARBA00044878"/>
    </source>
</evidence>
<evidence type="ECO:0000313" key="27">
    <source>
        <dbReference type="Proteomes" id="UP000009168"/>
    </source>
</evidence>
<evidence type="ECO:0000256" key="1">
    <source>
        <dbReference type="ARBA" id="ARBA00004155"/>
    </source>
</evidence>
<dbReference type="Proteomes" id="UP000009168">
    <property type="component" value="Unassembled WGS sequence"/>
</dbReference>
<keyword evidence="6 25" id="KW-0472">Membrane</keyword>
<keyword evidence="4 25" id="KW-0812">Transmembrane</keyword>
<name>Q24HP3_TETTS</name>
<evidence type="ECO:0000256" key="23">
    <source>
        <dbReference type="ARBA" id="ARBA00045709"/>
    </source>
</evidence>
<feature type="transmembrane region" description="Helical" evidence="25">
    <location>
        <begin position="372"/>
        <end position="393"/>
    </location>
</feature>
<dbReference type="OrthoDB" id="424834at2759"/>
<proteinExistence type="inferred from homology"/>
<dbReference type="eggNOG" id="KOG4686">
    <property type="taxonomic scope" value="Eukaryota"/>
</dbReference>
<accession>Q24HP3</accession>
<comment type="catalytic activity">
    <reaction evidence="8">
        <text>L-lysyl-L-alanine(out) = L-lysyl-L-alanine(in)</text>
        <dbReference type="Rhea" id="RHEA:79399"/>
        <dbReference type="ChEBI" id="CHEBI:229954"/>
    </reaction>
</comment>
<keyword evidence="27" id="KW-1185">Reference proteome</keyword>
<evidence type="ECO:0000256" key="18">
    <source>
        <dbReference type="ARBA" id="ARBA00044912"/>
    </source>
</evidence>
<dbReference type="RefSeq" id="XP_001027510.2">
    <property type="nucleotide sequence ID" value="XM_001027510.2"/>
</dbReference>
<dbReference type="InterPro" id="IPR052187">
    <property type="entry name" value="MFSD1"/>
</dbReference>
<dbReference type="PANTHER" id="PTHR23512">
    <property type="entry name" value="MAJOR FACILITATOR SUPERFAMILY DOMAIN-CONTAINING PROTEIN 1"/>
    <property type="match status" value="1"/>
</dbReference>
<dbReference type="PANTHER" id="PTHR23512:SF3">
    <property type="entry name" value="MAJOR FACILITATOR SUPERFAMILY DOMAIN-CONTAINING PROTEIN 1"/>
    <property type="match status" value="1"/>
</dbReference>
<feature type="transmembrane region" description="Helical" evidence="25">
    <location>
        <begin position="65"/>
        <end position="84"/>
    </location>
</feature>
<dbReference type="SUPFAM" id="SSF103473">
    <property type="entry name" value="MFS general substrate transporter"/>
    <property type="match status" value="1"/>
</dbReference>
<dbReference type="InterPro" id="IPR011701">
    <property type="entry name" value="MFS"/>
</dbReference>
<evidence type="ECO:0000256" key="17">
    <source>
        <dbReference type="ARBA" id="ARBA00044903"/>
    </source>
</evidence>
<evidence type="ECO:0000256" key="14">
    <source>
        <dbReference type="ARBA" id="ARBA00044898"/>
    </source>
</evidence>
<evidence type="ECO:0000256" key="19">
    <source>
        <dbReference type="ARBA" id="ARBA00044919"/>
    </source>
</evidence>
<comment type="subunit">
    <text evidence="24">Homodimer. Interacts with lysosomal protein GLMP (via lumenal domain); the interaction starts while both proteins are still in the endoplasmic reticulum and is required for stabilization of MFSD1 in lysosomes but has no direct effect on its targeting to lysosomes or transporter activity.</text>
</comment>
<comment type="catalytic activity">
    <reaction evidence="17">
        <text>L-arginyl-glycine(out) = L-arginyl-glycine(in)</text>
        <dbReference type="Rhea" id="RHEA:79391"/>
        <dbReference type="ChEBI" id="CHEBI:229955"/>
    </reaction>
</comment>
<sequence>MSIEEEEILAKAEPLLFNDQKESVSTNDTQTSVIISNDLQESFKQSLIKGQQETLPNRYIENKRIWMLPFICTVLFGGFFNQSFQSFIKEQLVQKMNMSPFQYQMFVLIPNLPNIPLPLITGPALDVLGARNGLIIFTILIAISMVMCTVADPMQSYGMILAGKILLSVAIDAQTIAQGCILGKWYKSKGLATAFTINSLFCKVASSTSGVFYPMLYHQSNGLFLPFLVGVCTCVFSLVSSIFIFIFDKKADQHEQANQENAQIQKHQFKLSDFKKFHGMFWCFAILSPLTFGAFTSFQNYLQSVLTHKFEIDQTLAGQMMSVPYYIAYTVPIFGLCADKYGQRLSMMIVTSSFAIISLLMFLLAPQGSSPAIVWIAFVMFGIFLTLICTYLYPTVPLITQKNLLSTAFGITHTTRSAVVSLLSYLGGFLMKDDNSGSNEYLLTYLIIFALSLVVSIFTFFYDRKNGGFVNSRTPLRFLESKK</sequence>
<dbReference type="GeneID" id="7843668"/>
<evidence type="ECO:0000256" key="8">
    <source>
        <dbReference type="ARBA" id="ARBA00044876"/>
    </source>
</evidence>
<dbReference type="AlphaFoldDB" id="Q24HP3"/>
<feature type="transmembrane region" description="Helical" evidence="25">
    <location>
        <begin position="345"/>
        <end position="366"/>
    </location>
</feature>
<comment type="function">
    <text evidence="23">Lysosomal dipeptide uniporter that selectively exports lysine, arginine or histidine-containing dipeptides with a net positive charge from the lysosome lumen into the cytosol. Could play a role in a specific type of protein O-glycosylation indirectly regulating macrophages migration and tissue invasion. Also essential for liver homeostasis.</text>
</comment>
<comment type="catalytic activity">
    <reaction evidence="20">
        <text>L-lysyl-glycine(out) = L-lysyl-glycine(in)</text>
        <dbReference type="Rhea" id="RHEA:79407"/>
        <dbReference type="ChEBI" id="CHEBI:191202"/>
    </reaction>
</comment>
<comment type="catalytic activity">
    <reaction evidence="19">
        <text>L-alanyl-L-lysine(out) = L-alanyl-L-lysine(in)</text>
        <dbReference type="Rhea" id="RHEA:79415"/>
        <dbReference type="ChEBI" id="CHEBI:192470"/>
    </reaction>
</comment>
<evidence type="ECO:0000256" key="24">
    <source>
        <dbReference type="ARBA" id="ARBA00046376"/>
    </source>
</evidence>
<dbReference type="Gene3D" id="1.20.1250.20">
    <property type="entry name" value="MFS general substrate transporter like domains"/>
    <property type="match status" value="2"/>
</dbReference>
<evidence type="ECO:0000256" key="3">
    <source>
        <dbReference type="ARBA" id="ARBA00022448"/>
    </source>
</evidence>
<keyword evidence="7" id="KW-0458">Lysosome</keyword>
<feature type="transmembrane region" description="Helical" evidence="25">
    <location>
        <begin position="405"/>
        <end position="430"/>
    </location>
</feature>
<evidence type="ECO:0000256" key="13">
    <source>
        <dbReference type="ARBA" id="ARBA00044893"/>
    </source>
</evidence>
<comment type="catalytic activity">
    <reaction evidence="12">
        <text>L-lysyl-L-alpha-amino acid(out) = L-lysyl-L-alpha-amino acid(in)</text>
        <dbReference type="Rhea" id="RHEA:79387"/>
        <dbReference type="ChEBI" id="CHEBI:229965"/>
    </reaction>
</comment>
<evidence type="ECO:0000256" key="10">
    <source>
        <dbReference type="ARBA" id="ARBA00044881"/>
    </source>
</evidence>
<evidence type="ECO:0000256" key="6">
    <source>
        <dbReference type="ARBA" id="ARBA00023136"/>
    </source>
</evidence>
<evidence type="ECO:0000256" key="20">
    <source>
        <dbReference type="ARBA" id="ARBA00044924"/>
    </source>
</evidence>
<dbReference type="GO" id="GO:0005765">
    <property type="term" value="C:lysosomal membrane"/>
    <property type="evidence" value="ECO:0007669"/>
    <property type="project" value="UniProtKB-SubCell"/>
</dbReference>
<evidence type="ECO:0000313" key="26">
    <source>
        <dbReference type="EMBL" id="EAS07268.2"/>
    </source>
</evidence>
<comment type="catalytic activity">
    <reaction evidence="11">
        <text>L-alpha-aminoacyl-L-histidine(out) = L-alpha-aminoacyl-L-histidine(in)</text>
        <dbReference type="Rhea" id="RHEA:79375"/>
        <dbReference type="ChEBI" id="CHEBI:229967"/>
    </reaction>
</comment>
<feature type="transmembrane region" description="Helical" evidence="25">
    <location>
        <begin position="279"/>
        <end position="298"/>
    </location>
</feature>
<dbReference type="InParanoid" id="Q24HP3"/>
<evidence type="ECO:0000256" key="4">
    <source>
        <dbReference type="ARBA" id="ARBA00022692"/>
    </source>
</evidence>
<dbReference type="InterPro" id="IPR036259">
    <property type="entry name" value="MFS_trans_sf"/>
</dbReference>
<evidence type="ECO:0000256" key="21">
    <source>
        <dbReference type="ARBA" id="ARBA00044985"/>
    </source>
</evidence>
<comment type="similarity">
    <text evidence="2">Belongs to the major facilitator superfamily.</text>
</comment>
<dbReference type="STRING" id="312017.Q24HP3"/>
<comment type="catalytic activity">
    <reaction evidence="14">
        <text>L-aspartyl-L-lysine(out) = L-aspartyl-L-lysine(in)</text>
        <dbReference type="Rhea" id="RHEA:79411"/>
        <dbReference type="ChEBI" id="CHEBI:229953"/>
    </reaction>
</comment>
<organism evidence="26 27">
    <name type="scientific">Tetrahymena thermophila (strain SB210)</name>
    <dbReference type="NCBI Taxonomy" id="312017"/>
    <lineage>
        <taxon>Eukaryota</taxon>
        <taxon>Sar</taxon>
        <taxon>Alveolata</taxon>
        <taxon>Ciliophora</taxon>
        <taxon>Intramacronucleata</taxon>
        <taxon>Oligohymenophorea</taxon>
        <taxon>Hymenostomatida</taxon>
        <taxon>Tetrahymenina</taxon>
        <taxon>Tetrahymenidae</taxon>
        <taxon>Tetrahymena</taxon>
    </lineage>
</organism>
<keyword evidence="5 25" id="KW-1133">Transmembrane helix</keyword>
<dbReference type="KEGG" id="tet:TTHERM_01055440"/>
<evidence type="ECO:0000256" key="12">
    <source>
        <dbReference type="ARBA" id="ARBA00044891"/>
    </source>
</evidence>
<feature type="transmembrane region" description="Helical" evidence="25">
    <location>
        <begin position="131"/>
        <end position="151"/>
    </location>
</feature>
<evidence type="ECO:0000256" key="16">
    <source>
        <dbReference type="ARBA" id="ARBA00044900"/>
    </source>
</evidence>
<evidence type="ECO:0000256" key="11">
    <source>
        <dbReference type="ARBA" id="ARBA00044884"/>
    </source>
</evidence>
<feature type="transmembrane region" description="Helical" evidence="25">
    <location>
        <begin position="223"/>
        <end position="247"/>
    </location>
</feature>
<reference evidence="27" key="1">
    <citation type="journal article" date="2006" name="PLoS Biol.">
        <title>Macronuclear genome sequence of the ciliate Tetrahymena thermophila, a model eukaryote.</title>
        <authorList>
            <person name="Eisen J.A."/>
            <person name="Coyne R.S."/>
            <person name="Wu M."/>
            <person name="Wu D."/>
            <person name="Thiagarajan M."/>
            <person name="Wortman J.R."/>
            <person name="Badger J.H."/>
            <person name="Ren Q."/>
            <person name="Amedeo P."/>
            <person name="Jones K.M."/>
            <person name="Tallon L.J."/>
            <person name="Delcher A.L."/>
            <person name="Salzberg S.L."/>
            <person name="Silva J.C."/>
            <person name="Haas B.J."/>
            <person name="Majoros W.H."/>
            <person name="Farzad M."/>
            <person name="Carlton J.M."/>
            <person name="Smith R.K. Jr."/>
            <person name="Garg J."/>
            <person name="Pearlman R.E."/>
            <person name="Karrer K.M."/>
            <person name="Sun L."/>
            <person name="Manning G."/>
            <person name="Elde N.C."/>
            <person name="Turkewitz A.P."/>
            <person name="Asai D.J."/>
            <person name="Wilkes D.E."/>
            <person name="Wang Y."/>
            <person name="Cai H."/>
            <person name="Collins K."/>
            <person name="Stewart B.A."/>
            <person name="Lee S.R."/>
            <person name="Wilamowska K."/>
            <person name="Weinberg Z."/>
            <person name="Ruzzo W.L."/>
            <person name="Wloga D."/>
            <person name="Gaertig J."/>
            <person name="Frankel J."/>
            <person name="Tsao C.-C."/>
            <person name="Gorovsky M.A."/>
            <person name="Keeling P.J."/>
            <person name="Waller R.F."/>
            <person name="Patron N.J."/>
            <person name="Cherry J.M."/>
            <person name="Stover N.A."/>
            <person name="Krieger C.J."/>
            <person name="del Toro C."/>
            <person name="Ryder H.F."/>
            <person name="Williamson S.C."/>
            <person name="Barbeau R.A."/>
            <person name="Hamilton E.P."/>
            <person name="Orias E."/>
        </authorList>
    </citation>
    <scope>NUCLEOTIDE SEQUENCE [LARGE SCALE GENOMIC DNA]</scope>
    <source>
        <strain evidence="27">SB210</strain>
    </source>
</reference>
<comment type="catalytic activity">
    <reaction evidence="9">
        <text>L-histidyl-glycine(out) = L-histidyl-glycine(in)</text>
        <dbReference type="Rhea" id="RHEA:79395"/>
        <dbReference type="ChEBI" id="CHEBI:229957"/>
    </reaction>
</comment>
<dbReference type="HOGENOM" id="CLU_954680_0_0_1"/>
<keyword evidence="3" id="KW-0813">Transport</keyword>
<comment type="catalytic activity">
    <reaction evidence="13">
        <text>L-alpha-aminoacyl-L-lysine(out) = L-alpha-aminoacyl-L-lysine(in)</text>
        <dbReference type="Rhea" id="RHEA:79383"/>
        <dbReference type="ChEBI" id="CHEBI:229966"/>
    </reaction>
</comment>
<dbReference type="GO" id="GO:0022857">
    <property type="term" value="F:transmembrane transporter activity"/>
    <property type="evidence" value="ECO:0007669"/>
    <property type="project" value="InterPro"/>
</dbReference>
<comment type="catalytic activity">
    <reaction evidence="18">
        <text>L-histidyl-L-alpha-amino acid(out) = L-histidyl-L-alpha-amino acid(in)</text>
        <dbReference type="Rhea" id="RHEA:79379"/>
        <dbReference type="ChEBI" id="CHEBI:229964"/>
    </reaction>
</comment>
<comment type="catalytic activity">
    <reaction evidence="16">
        <text>L-lysyl-L-lysine(out) = L-lysyl-L-lysine(in)</text>
        <dbReference type="Rhea" id="RHEA:79403"/>
        <dbReference type="ChEBI" id="CHEBI:229956"/>
    </reaction>
</comment>
<protein>
    <recommendedName>
        <fullName evidence="21">Lysosomal dipeptide transporter MFSD1</fullName>
    </recommendedName>
    <alternativeName>
        <fullName evidence="22">Major facilitator superfamily domain-containing protein 1</fullName>
    </alternativeName>
</protein>
<dbReference type="Pfam" id="PF07690">
    <property type="entry name" value="MFS_1"/>
    <property type="match status" value="1"/>
</dbReference>
<feature type="transmembrane region" description="Helical" evidence="25">
    <location>
        <begin position="442"/>
        <end position="462"/>
    </location>
</feature>
<comment type="catalytic activity">
    <reaction evidence="10">
        <text>L-alpha-aminoacyl-L-arginine(out) = L-alpha-aminoacyl-L-arginine(in)</text>
        <dbReference type="Rhea" id="RHEA:79367"/>
        <dbReference type="ChEBI" id="CHEBI:229968"/>
    </reaction>
</comment>
<feature type="transmembrane region" description="Helical" evidence="25">
    <location>
        <begin position="105"/>
        <end position="125"/>
    </location>
</feature>
<evidence type="ECO:0000256" key="15">
    <source>
        <dbReference type="ARBA" id="ARBA00044899"/>
    </source>
</evidence>
<evidence type="ECO:0000256" key="7">
    <source>
        <dbReference type="ARBA" id="ARBA00023228"/>
    </source>
</evidence>
<gene>
    <name evidence="26" type="ORF">TTHERM_01055440</name>
</gene>
<comment type="catalytic activity">
    <reaction evidence="15">
        <text>L-arginyl-L-alpha-amino acid(out) = L-arginyl-L-alpha-amino acid(in)</text>
        <dbReference type="Rhea" id="RHEA:79371"/>
        <dbReference type="ChEBI" id="CHEBI:84315"/>
    </reaction>
</comment>
<evidence type="ECO:0000256" key="5">
    <source>
        <dbReference type="ARBA" id="ARBA00022989"/>
    </source>
</evidence>